<dbReference type="InterPro" id="IPR019734">
    <property type="entry name" value="TPR_rpt"/>
</dbReference>
<dbReference type="Gene3D" id="1.25.40.10">
    <property type="entry name" value="Tetratricopeptide repeat domain"/>
    <property type="match status" value="3"/>
</dbReference>
<accession>A0A8C0QLW0</accession>
<reference evidence="2" key="2">
    <citation type="submission" date="2025-08" db="UniProtKB">
        <authorList>
            <consortium name="Ensembl"/>
        </authorList>
    </citation>
    <scope>IDENTIFICATION</scope>
</reference>
<sequence>MSAQELVACLCQEGDQHLALGEPLLATAFYLAAFSCHAPSAVRRVRAALAEAQGAPVVATLEAWCRGDSQIPAIHWDGMAVVSLTGTQASAFLATLCPDHPAAVLHSLASLLAQGRHQEVVQRCSTLLDAHSQQALELRLTRALAWVLSGVQVDAGVAGYLQAFATSAERTVAFVRTHQQPYLPMLISTLQDYISGRQEAEDPISQQKTGCQGLLGALDPGGTWSSALSPEALLRSGRYEDCRAACSRALESNLMGSQPQGERRAALLVTRAAAALFLDCGAQDLLQDLHEAFRQSPSGARRQFEVVLSAGDRERLLAQAQEAADLGFAHFQEAVRSRAELRENSGRELLAPVTRALRVLLRVAPPGVRPALGTRLAECLLLAGDAAGARALCERLLRPARPEDRADYRARGCPRDRAPLLALRGFCALHAGDTRRAREDFQEVVEHGPPHLGSCVRALCGRGLLRVLEGSAFLGALDYVTACRLQPEEALLIAKAYVPWNQRGLLLTVLREEGRRMLQRRPDLGLAGTQGRRSKAVEMDRPEEQEGDAHGVYQLALLLMELDREDEASSLLGADALYRLGRLEDTHKALLLALSRRPQAAPVLVRLALLQLRRGFFYDANQLVKKVVQSGDTACLQPTLDVFSHEDRQLLRGHCHARALASCGRGPAGPTAQPTPGRPSPTSLWPSSLQEALDDILLALKLDPRTVVPEICSLKPEAQAVIAQGLWSHCRALLSQPQDRREPLSDEYARGLLAVGETLIRIDAGQLSGHILLADVLIAVGSYEEAGTCLQKALHSTPWSEAARARRGLLWLKKGDVQAAVRDLQCLAETDAQELGFLLHRLEASEQQSLSQAAAREANALLSSGQPGQALGYCSLAVLAGGSSARHLRLRATCLAELQEFGRALEDLDRVLRVDVGDRDLPTRVEDLCSRGRLLLSLGDGAGATGAFAQALKLAPTLAQSSLWERPGRAPTAQAFLCHGQTCLEEQRYAEAWTAVENGLLADPEHSSLRRLRARIRREASLGCRLH</sequence>
<evidence type="ECO:0008006" key="4">
    <source>
        <dbReference type="Google" id="ProtNLM"/>
    </source>
</evidence>
<dbReference type="AlphaFoldDB" id="A0A8C0QLW0"/>
<evidence type="ECO:0000313" key="2">
    <source>
        <dbReference type="Ensembl" id="ENSCAFP00040009444.1"/>
    </source>
</evidence>
<evidence type="ECO:0000256" key="1">
    <source>
        <dbReference type="SAM" id="MobiDB-lite"/>
    </source>
</evidence>
<feature type="compositionally biased region" description="Low complexity" evidence="1">
    <location>
        <begin position="666"/>
        <end position="675"/>
    </location>
</feature>
<organism evidence="2 3">
    <name type="scientific">Canis lupus familiaris</name>
    <name type="common">Dog</name>
    <name type="synonym">Canis familiaris</name>
    <dbReference type="NCBI Taxonomy" id="9615"/>
    <lineage>
        <taxon>Eukaryota</taxon>
        <taxon>Metazoa</taxon>
        <taxon>Chordata</taxon>
        <taxon>Craniata</taxon>
        <taxon>Vertebrata</taxon>
        <taxon>Euteleostomi</taxon>
        <taxon>Mammalia</taxon>
        <taxon>Eutheria</taxon>
        <taxon>Laurasiatheria</taxon>
        <taxon>Carnivora</taxon>
        <taxon>Caniformia</taxon>
        <taxon>Canidae</taxon>
        <taxon>Canis</taxon>
    </lineage>
</organism>
<dbReference type="SUPFAM" id="SSF48452">
    <property type="entry name" value="TPR-like"/>
    <property type="match status" value="2"/>
</dbReference>
<dbReference type="PANTHER" id="PTHR44874:SF1">
    <property type="entry name" value="TETRATRICOPEPTIDE REPEAT PROTEIN 34"/>
    <property type="match status" value="1"/>
</dbReference>
<feature type="region of interest" description="Disordered" evidence="1">
    <location>
        <begin position="666"/>
        <end position="685"/>
    </location>
</feature>
<reference evidence="2" key="1">
    <citation type="submission" date="2018-10" db="EMBL/GenBank/DDBJ databases">
        <title>De novo assembly of a Great Dane genome.</title>
        <authorList>
            <person name="Kidd J.M."/>
            <person name="Pendleton A.L."/>
            <person name="Shen F."/>
            <person name="Emery S."/>
        </authorList>
    </citation>
    <scope>NUCLEOTIDE SEQUENCE [LARGE SCALE GENOMIC DNA]</scope>
    <source>
        <strain evidence="2">Great Dane</strain>
    </source>
</reference>
<protein>
    <recommendedName>
        <fullName evidence="4">Tetratricopeptide repeat domain 34</fullName>
    </recommendedName>
</protein>
<dbReference type="PANTHER" id="PTHR44874">
    <property type="entry name" value="TETRATRICOPEPTIDE REPEAT PROTEIN 34"/>
    <property type="match status" value="1"/>
</dbReference>
<proteinExistence type="predicted"/>
<name>A0A8C0QLW0_CANLF</name>
<evidence type="ECO:0000313" key="3">
    <source>
        <dbReference type="Proteomes" id="UP000694542"/>
    </source>
</evidence>
<dbReference type="InterPro" id="IPR042161">
    <property type="entry name" value="TTC34"/>
</dbReference>
<dbReference type="InterPro" id="IPR011990">
    <property type="entry name" value="TPR-like_helical_dom_sf"/>
</dbReference>
<dbReference type="SMART" id="SM00028">
    <property type="entry name" value="TPR"/>
    <property type="match status" value="6"/>
</dbReference>
<dbReference type="Ensembl" id="ENSCAFT00040010895.1">
    <property type="protein sequence ID" value="ENSCAFP00040009444.1"/>
    <property type="gene ID" value="ENSCAFG00040005815.1"/>
</dbReference>
<dbReference type="Proteomes" id="UP000694542">
    <property type="component" value="Chromosome 5"/>
</dbReference>